<sequence length="385" mass="41661">MTGAAKPKYKRKAAGFRRQRPGAAAGGARLEEDAPVEHGLAGDMVASPCGVDRQDGGAVALSGDFEKFVECLGAGDKAAEYVPDYDGTQTALRPSERDDSTKARGRQDEVVVVVEYQTRVLIRDARVTQLPRSYDYSNDGSRSSTRSSAEPSIGPGRGPVCYTRASNRFKQLEEAGGSSSRTCSEFREAPGGGVGAMRCARSRQCVGQGGPVGALQETSRQQRDAARCSDLGIRGVFFAQQREQALPDSIVRASWQRGRPMRGAAIVTCGDAPSGTVVKRKRSQRFVVRPLSSMNVGSGETGGRFWLLRGHWRINTEWQSAPLSQTHSASSTESSPSEWIEVEWREEPQEAAGRGEDGEVQEVMPTGVRGVENMDVCMLRISHDC</sequence>
<protein>
    <submittedName>
        <fullName evidence="2">Uncharacterized protein</fullName>
    </submittedName>
</protein>
<organism evidence="2 3">
    <name type="scientific">Symbiodinium microadriaticum</name>
    <name type="common">Dinoflagellate</name>
    <name type="synonym">Zooxanthella microadriatica</name>
    <dbReference type="NCBI Taxonomy" id="2951"/>
    <lineage>
        <taxon>Eukaryota</taxon>
        <taxon>Sar</taxon>
        <taxon>Alveolata</taxon>
        <taxon>Dinophyceae</taxon>
        <taxon>Suessiales</taxon>
        <taxon>Symbiodiniaceae</taxon>
        <taxon>Symbiodinium</taxon>
    </lineage>
</organism>
<reference evidence="2 3" key="1">
    <citation type="submission" date="2016-02" db="EMBL/GenBank/DDBJ databases">
        <title>Genome analysis of coral dinoflagellate symbionts highlights evolutionary adaptations to a symbiotic lifestyle.</title>
        <authorList>
            <person name="Aranda M."/>
            <person name="Li Y."/>
            <person name="Liew Y.J."/>
            <person name="Baumgarten S."/>
            <person name="Simakov O."/>
            <person name="Wilson M."/>
            <person name="Piel J."/>
            <person name="Ashoor H."/>
            <person name="Bougouffa S."/>
            <person name="Bajic V.B."/>
            <person name="Ryu T."/>
            <person name="Ravasi T."/>
            <person name="Bayer T."/>
            <person name="Micklem G."/>
            <person name="Kim H."/>
            <person name="Bhak J."/>
            <person name="Lajeunesse T.C."/>
            <person name="Voolstra C.R."/>
        </authorList>
    </citation>
    <scope>NUCLEOTIDE SEQUENCE [LARGE SCALE GENOMIC DNA]</scope>
    <source>
        <strain evidence="2 3">CCMP2467</strain>
    </source>
</reference>
<proteinExistence type="predicted"/>
<dbReference type="EMBL" id="LSRX01000192">
    <property type="protein sequence ID" value="OLQ05186.1"/>
    <property type="molecule type" value="Genomic_DNA"/>
</dbReference>
<accession>A0A1Q9ECM2</accession>
<keyword evidence="3" id="KW-1185">Reference proteome</keyword>
<evidence type="ECO:0000313" key="3">
    <source>
        <dbReference type="Proteomes" id="UP000186817"/>
    </source>
</evidence>
<dbReference type="Proteomes" id="UP000186817">
    <property type="component" value="Unassembled WGS sequence"/>
</dbReference>
<feature type="compositionally biased region" description="Low complexity" evidence="1">
    <location>
        <begin position="324"/>
        <end position="338"/>
    </location>
</feature>
<comment type="caution">
    <text evidence="2">The sequence shown here is derived from an EMBL/GenBank/DDBJ whole genome shotgun (WGS) entry which is preliminary data.</text>
</comment>
<evidence type="ECO:0000313" key="2">
    <source>
        <dbReference type="EMBL" id="OLQ05186.1"/>
    </source>
</evidence>
<name>A0A1Q9ECM2_SYMMI</name>
<dbReference type="AlphaFoldDB" id="A0A1Q9ECM2"/>
<gene>
    <name evidence="2" type="ORF">AK812_SmicGene11679</name>
</gene>
<feature type="compositionally biased region" description="Basic residues" evidence="1">
    <location>
        <begin position="7"/>
        <end position="20"/>
    </location>
</feature>
<feature type="compositionally biased region" description="Low complexity" evidence="1">
    <location>
        <begin position="137"/>
        <end position="152"/>
    </location>
</feature>
<feature type="region of interest" description="Disordered" evidence="1">
    <location>
        <begin position="321"/>
        <end position="340"/>
    </location>
</feature>
<feature type="region of interest" description="Disordered" evidence="1">
    <location>
        <begin position="132"/>
        <end position="160"/>
    </location>
</feature>
<feature type="region of interest" description="Disordered" evidence="1">
    <location>
        <begin position="1"/>
        <end position="45"/>
    </location>
</feature>
<evidence type="ECO:0000256" key="1">
    <source>
        <dbReference type="SAM" id="MobiDB-lite"/>
    </source>
</evidence>